<dbReference type="EMBL" id="JAPDRK010000005">
    <property type="protein sequence ID" value="KAJ9612205.1"/>
    <property type="molecule type" value="Genomic_DNA"/>
</dbReference>
<name>A0AA38XEW8_9EURO</name>
<evidence type="ECO:0000256" key="1">
    <source>
        <dbReference type="SAM" id="MobiDB-lite"/>
    </source>
</evidence>
<dbReference type="Proteomes" id="UP001172673">
    <property type="component" value="Unassembled WGS sequence"/>
</dbReference>
<dbReference type="InterPro" id="IPR047205">
    <property type="entry name" value="RMP1"/>
</dbReference>
<feature type="region of interest" description="Disordered" evidence="1">
    <location>
        <begin position="1"/>
        <end position="86"/>
    </location>
</feature>
<gene>
    <name evidence="3" type="primary">RMP1</name>
    <name evidence="3" type="ORF">H2200_003802</name>
</gene>
<evidence type="ECO:0000313" key="4">
    <source>
        <dbReference type="Proteomes" id="UP001172673"/>
    </source>
</evidence>
<feature type="domain" description="RNase MRP protein 1 RNA binding" evidence="2">
    <location>
        <begin position="98"/>
        <end position="209"/>
    </location>
</feature>
<dbReference type="Pfam" id="PF20945">
    <property type="entry name" value="RMP1"/>
    <property type="match status" value="1"/>
</dbReference>
<dbReference type="GO" id="GO:0000294">
    <property type="term" value="P:nuclear-transcribed mRNA catabolic process, RNase MRP-dependent"/>
    <property type="evidence" value="ECO:0007669"/>
    <property type="project" value="TreeGrafter"/>
</dbReference>
<sequence>MVEATQTGSKRRKLSHSISRQPPQGGFRSNEKTKTGAVSNKRVRPKPPRAIRPPRRTVQNLTSNPGASSKVETARPVIDPPTADSSGTVTSLSFVKTLLDKIWARNKNQHRMQPWWKTLSMLRKAITRLWALESEEQLLLTQAQAPGSTANARDVRKRFERETQLRGEQEVWRNWLREVLVPRAYLSFSGLVGDVQFANLGVVLMGLLADVVSVVGSPTSDEGSDDGAGVPNIGDTRTGGGDFASSKARTLLATSLTRTGLQSGELVERQYDSDDLGEVIERKLDDQVARQKQVTGADDADEGTNILFNSVESTERDVEGRPSKEERRTIVDEMGERTKPPKLHLAHGKSEMIGYEVGGGKHRLYREPGKTKPGKSVTKSKKRKNKIDDLFAGLT</sequence>
<feature type="region of interest" description="Disordered" evidence="1">
    <location>
        <begin position="358"/>
        <end position="395"/>
    </location>
</feature>
<dbReference type="GO" id="GO:0000466">
    <property type="term" value="P:maturation of 5.8S rRNA from tricistronic rRNA transcript (SSU-rRNA, 5.8S rRNA, LSU-rRNA)"/>
    <property type="evidence" value="ECO:0007669"/>
    <property type="project" value="TreeGrafter"/>
</dbReference>
<feature type="compositionally biased region" description="Polar residues" evidence="1">
    <location>
        <begin position="57"/>
        <end position="71"/>
    </location>
</feature>
<dbReference type="InterPro" id="IPR047204">
    <property type="entry name" value="RMP1_RBD"/>
</dbReference>
<dbReference type="CDD" id="cd22573">
    <property type="entry name" value="RMP1_RBD"/>
    <property type="match status" value="1"/>
</dbReference>
<accession>A0AA38XEW8</accession>
<proteinExistence type="predicted"/>
<dbReference type="PANTHER" id="PTHR37792">
    <property type="entry name" value="RIBONUCLEASE MRP PROTEIN SUBUNIT RMP1"/>
    <property type="match status" value="1"/>
</dbReference>
<feature type="region of interest" description="Disordered" evidence="1">
    <location>
        <begin position="218"/>
        <end position="242"/>
    </location>
</feature>
<dbReference type="GO" id="GO:0042134">
    <property type="term" value="F:rRNA primary transcript binding"/>
    <property type="evidence" value="ECO:0007669"/>
    <property type="project" value="InterPro"/>
</dbReference>
<reference evidence="3" key="1">
    <citation type="submission" date="2022-10" db="EMBL/GenBank/DDBJ databases">
        <title>Culturing micro-colonial fungi from biological soil crusts in the Mojave desert and describing Neophaeococcomyces mojavensis, and introducing the new genera and species Taxawa tesnikishii.</title>
        <authorList>
            <person name="Kurbessoian T."/>
            <person name="Stajich J.E."/>
        </authorList>
    </citation>
    <scope>NUCLEOTIDE SEQUENCE</scope>
    <source>
        <strain evidence="3">TK_41</strain>
    </source>
</reference>
<comment type="caution">
    <text evidence="3">The sequence shown here is derived from an EMBL/GenBank/DDBJ whole genome shotgun (WGS) entry which is preliminary data.</text>
</comment>
<keyword evidence="4" id="KW-1185">Reference proteome</keyword>
<protein>
    <submittedName>
        <fullName evidence="3">RNase MRP subunit</fullName>
    </submittedName>
</protein>
<evidence type="ECO:0000313" key="3">
    <source>
        <dbReference type="EMBL" id="KAJ9612205.1"/>
    </source>
</evidence>
<dbReference type="PANTHER" id="PTHR37792:SF1">
    <property type="entry name" value="RIBONUCLEASE MRP PROTEIN SUBUNIT RMP1"/>
    <property type="match status" value="1"/>
</dbReference>
<feature type="compositionally biased region" description="Basic residues" evidence="1">
    <location>
        <begin position="41"/>
        <end position="55"/>
    </location>
</feature>
<organism evidence="3 4">
    <name type="scientific">Cladophialophora chaetospira</name>
    <dbReference type="NCBI Taxonomy" id="386627"/>
    <lineage>
        <taxon>Eukaryota</taxon>
        <taxon>Fungi</taxon>
        <taxon>Dikarya</taxon>
        <taxon>Ascomycota</taxon>
        <taxon>Pezizomycotina</taxon>
        <taxon>Eurotiomycetes</taxon>
        <taxon>Chaetothyriomycetidae</taxon>
        <taxon>Chaetothyriales</taxon>
        <taxon>Herpotrichiellaceae</taxon>
        <taxon>Cladophialophora</taxon>
    </lineage>
</organism>
<evidence type="ECO:0000259" key="2">
    <source>
        <dbReference type="Pfam" id="PF20945"/>
    </source>
</evidence>
<dbReference type="GO" id="GO:0000172">
    <property type="term" value="C:ribonuclease MRP complex"/>
    <property type="evidence" value="ECO:0007669"/>
    <property type="project" value="InterPro"/>
</dbReference>
<dbReference type="AlphaFoldDB" id="A0AA38XEW8"/>